<accession>A0A6A2YH39</accession>
<organism evidence="2 3">
    <name type="scientific">Hibiscus syriacus</name>
    <name type="common">Rose of Sharon</name>
    <dbReference type="NCBI Taxonomy" id="106335"/>
    <lineage>
        <taxon>Eukaryota</taxon>
        <taxon>Viridiplantae</taxon>
        <taxon>Streptophyta</taxon>
        <taxon>Embryophyta</taxon>
        <taxon>Tracheophyta</taxon>
        <taxon>Spermatophyta</taxon>
        <taxon>Magnoliopsida</taxon>
        <taxon>eudicotyledons</taxon>
        <taxon>Gunneridae</taxon>
        <taxon>Pentapetalae</taxon>
        <taxon>rosids</taxon>
        <taxon>malvids</taxon>
        <taxon>Malvales</taxon>
        <taxon>Malvaceae</taxon>
        <taxon>Malvoideae</taxon>
        <taxon>Hibiscus</taxon>
    </lineage>
</organism>
<dbReference type="GO" id="GO:0071439">
    <property type="term" value="C:clathrin complex"/>
    <property type="evidence" value="ECO:0007669"/>
    <property type="project" value="TreeGrafter"/>
</dbReference>
<gene>
    <name evidence="2" type="ORF">F3Y22_tig00111772pilonHSYRG00213</name>
</gene>
<dbReference type="PANTHER" id="PTHR10292">
    <property type="entry name" value="CLATHRIN HEAVY CHAIN RELATED"/>
    <property type="match status" value="1"/>
</dbReference>
<dbReference type="GO" id="GO:0005794">
    <property type="term" value="C:Golgi apparatus"/>
    <property type="evidence" value="ECO:0007669"/>
    <property type="project" value="TreeGrafter"/>
</dbReference>
<evidence type="ECO:0000313" key="3">
    <source>
        <dbReference type="Proteomes" id="UP000436088"/>
    </source>
</evidence>
<dbReference type="Gene3D" id="1.25.40.10">
    <property type="entry name" value="Tetratricopeptide repeat domain"/>
    <property type="match status" value="1"/>
</dbReference>
<proteinExistence type="predicted"/>
<dbReference type="GO" id="GO:0009507">
    <property type="term" value="C:chloroplast"/>
    <property type="evidence" value="ECO:0007669"/>
    <property type="project" value="TreeGrafter"/>
</dbReference>
<comment type="caution">
    <text evidence="2">The sequence shown here is derived from an EMBL/GenBank/DDBJ whole genome shotgun (WGS) entry which is preliminary data.</text>
</comment>
<dbReference type="SUPFAM" id="SSF48371">
    <property type="entry name" value="ARM repeat"/>
    <property type="match status" value="1"/>
</dbReference>
<dbReference type="GO" id="GO:0005886">
    <property type="term" value="C:plasma membrane"/>
    <property type="evidence" value="ECO:0007669"/>
    <property type="project" value="TreeGrafter"/>
</dbReference>
<dbReference type="PROSITE" id="PS50236">
    <property type="entry name" value="CHCR"/>
    <property type="match status" value="1"/>
</dbReference>
<dbReference type="GO" id="GO:0006886">
    <property type="term" value="P:intracellular protein transport"/>
    <property type="evidence" value="ECO:0007669"/>
    <property type="project" value="UniProtKB-UniRule"/>
</dbReference>
<dbReference type="GO" id="GO:0032051">
    <property type="term" value="F:clathrin light chain binding"/>
    <property type="evidence" value="ECO:0007669"/>
    <property type="project" value="TreeGrafter"/>
</dbReference>
<dbReference type="EMBL" id="VEPZ02001422">
    <property type="protein sequence ID" value="KAE8673804.1"/>
    <property type="molecule type" value="Genomic_DNA"/>
</dbReference>
<evidence type="ECO:0000313" key="2">
    <source>
        <dbReference type="EMBL" id="KAE8673804.1"/>
    </source>
</evidence>
<dbReference type="InterPro" id="IPR000547">
    <property type="entry name" value="Clathrin_H-chain/VPS_repeat"/>
</dbReference>
<sequence length="128" mass="14750">MQSNRLSKLLRMLMVRQKAKEPLVDSELIYAYANIDRLGEIEEFILMPNVANLQNVGDRLFDEALYEAAKIIFAFISNWAKLAVTLVRLKQFQGAVDAAWKANSAKTWKEVCFECVDAEEFRLAQMWS</sequence>
<feature type="repeat" description="CHCR" evidence="1">
    <location>
        <begin position="1"/>
        <end position="124"/>
    </location>
</feature>
<dbReference type="GO" id="GO:0006898">
    <property type="term" value="P:receptor-mediated endocytosis"/>
    <property type="evidence" value="ECO:0007669"/>
    <property type="project" value="TreeGrafter"/>
</dbReference>
<reference evidence="2" key="1">
    <citation type="submission" date="2019-09" db="EMBL/GenBank/DDBJ databases">
        <title>Draft genome information of white flower Hibiscus syriacus.</title>
        <authorList>
            <person name="Kim Y.-M."/>
        </authorList>
    </citation>
    <scope>NUCLEOTIDE SEQUENCE [LARGE SCALE GENOMIC DNA]</scope>
    <source>
        <strain evidence="2">YM2019G1</strain>
    </source>
</reference>
<dbReference type="InterPro" id="IPR011990">
    <property type="entry name" value="TPR-like_helical_dom_sf"/>
</dbReference>
<keyword evidence="3" id="KW-1185">Reference proteome</keyword>
<dbReference type="Proteomes" id="UP000436088">
    <property type="component" value="Unassembled WGS sequence"/>
</dbReference>
<dbReference type="GO" id="GO:0009506">
    <property type="term" value="C:plasmodesma"/>
    <property type="evidence" value="ECO:0007669"/>
    <property type="project" value="TreeGrafter"/>
</dbReference>
<dbReference type="InterPro" id="IPR016024">
    <property type="entry name" value="ARM-type_fold"/>
</dbReference>
<dbReference type="PANTHER" id="PTHR10292:SF34">
    <property type="entry name" value="CLATHRIN HEAVY CHAIN 1-RELATED"/>
    <property type="match status" value="1"/>
</dbReference>
<protein>
    <submittedName>
        <fullName evidence="2">Uncharacterized protein</fullName>
    </submittedName>
</protein>
<evidence type="ECO:0000256" key="1">
    <source>
        <dbReference type="PROSITE-ProRule" id="PRU01006"/>
    </source>
</evidence>
<name>A0A6A2YH39_HIBSY</name>
<dbReference type="InterPro" id="IPR055358">
    <property type="entry name" value="CHCR"/>
</dbReference>
<dbReference type="Pfam" id="PF00637">
    <property type="entry name" value="Clathrin"/>
    <property type="match status" value="1"/>
</dbReference>
<dbReference type="AlphaFoldDB" id="A0A6A2YH39"/>
<dbReference type="SMART" id="SM00299">
    <property type="entry name" value="CLH"/>
    <property type="match status" value="1"/>
</dbReference>